<reference evidence="1" key="1">
    <citation type="submission" date="2022-10" db="EMBL/GenBank/DDBJ databases">
        <title>The complete genomes of actinobacterial strains from the NBC collection.</title>
        <authorList>
            <person name="Joergensen T.S."/>
            <person name="Alvarez Arevalo M."/>
            <person name="Sterndorff E.B."/>
            <person name="Faurdal D."/>
            <person name="Vuksanovic O."/>
            <person name="Mourched A.-S."/>
            <person name="Charusanti P."/>
            <person name="Shaw S."/>
            <person name="Blin K."/>
            <person name="Weber T."/>
        </authorList>
    </citation>
    <scope>NUCLEOTIDE SEQUENCE</scope>
    <source>
        <strain evidence="1">NBC_00686</strain>
    </source>
</reference>
<dbReference type="Proteomes" id="UP001432168">
    <property type="component" value="Chromosome"/>
</dbReference>
<dbReference type="Pfam" id="PF04075">
    <property type="entry name" value="F420H2_quin_red"/>
    <property type="match status" value="1"/>
</dbReference>
<evidence type="ECO:0000313" key="1">
    <source>
        <dbReference type="EMBL" id="WUT48896.1"/>
    </source>
</evidence>
<dbReference type="InterPro" id="IPR004378">
    <property type="entry name" value="F420H2_quin_Rdtase"/>
</dbReference>
<proteinExistence type="predicted"/>
<dbReference type="Gene3D" id="2.30.110.10">
    <property type="entry name" value="Electron Transport, Fmn-binding Protein, Chain A"/>
    <property type="match status" value="1"/>
</dbReference>
<sequence>MADRDTGTSRPQRPTGWRRLALRLPVLLFRAGLGPLFGKRFLLLHHTGRVTDRDHMTALEVVTHDPAAASWTVASGFGPKADWYRNLRAQPKTLIQVGNRPLAVTAHFLAPEEGADIMAGYAHRHPRTARRLRTFMNLRADGTEASYREAGREIPFVRLDGKNPHEHTRHSHS</sequence>
<name>A0ABZ1X9S7_9ACTN</name>
<dbReference type="EMBL" id="CP109011">
    <property type="protein sequence ID" value="WUT48896.1"/>
    <property type="molecule type" value="Genomic_DNA"/>
</dbReference>
<organism evidence="1 2">
    <name type="scientific">Streptomyces pseudovenezuelae</name>
    <dbReference type="NCBI Taxonomy" id="67350"/>
    <lineage>
        <taxon>Bacteria</taxon>
        <taxon>Bacillati</taxon>
        <taxon>Actinomycetota</taxon>
        <taxon>Actinomycetes</taxon>
        <taxon>Kitasatosporales</taxon>
        <taxon>Streptomycetaceae</taxon>
        <taxon>Streptomyces</taxon>
        <taxon>Streptomyces aurantiacus group</taxon>
    </lineage>
</organism>
<dbReference type="NCBIfam" id="TIGR00026">
    <property type="entry name" value="hi_GC_TIGR00026"/>
    <property type="match status" value="1"/>
</dbReference>
<dbReference type="InterPro" id="IPR012349">
    <property type="entry name" value="Split_barrel_FMN-bd"/>
</dbReference>
<accession>A0ABZ1X9S7</accession>
<dbReference type="RefSeq" id="WP_329272505.1">
    <property type="nucleotide sequence ID" value="NZ_CP109011.1"/>
</dbReference>
<keyword evidence="2" id="KW-1185">Reference proteome</keyword>
<gene>
    <name evidence="1" type="ORF">OG929_44475</name>
</gene>
<evidence type="ECO:0000313" key="2">
    <source>
        <dbReference type="Proteomes" id="UP001432168"/>
    </source>
</evidence>
<protein>
    <submittedName>
        <fullName evidence="1">Nitroreductase family deazaflavin-dependent oxidoreductase</fullName>
    </submittedName>
</protein>